<evidence type="ECO:0000313" key="2">
    <source>
        <dbReference type="Proteomes" id="UP000280708"/>
    </source>
</evidence>
<accession>A0A3G2UY53</accession>
<protein>
    <submittedName>
        <fullName evidence="1">Uncharacterized protein</fullName>
    </submittedName>
</protein>
<dbReference type="AlphaFoldDB" id="A0A3G2UY53"/>
<proteinExistence type="predicted"/>
<dbReference type="Proteomes" id="UP000280708">
    <property type="component" value="Chromosome"/>
</dbReference>
<evidence type="ECO:0000313" key="1">
    <source>
        <dbReference type="EMBL" id="AYO80093.1"/>
    </source>
</evidence>
<name>A0A3G2UY53_SPHYA</name>
<sequence length="150" mass="17203">MAAMFFVFGARVHSICQTQTKDDAYARISRIRYSLNKTFSFWCRQFPIKLLPYFTQLLCVKTCIIRVLSVQQGSRRFECEDLVLNICVKCVSFFLTIFTLEIHSHKTGDRSIKLLSSCNEFLSVSSTLSPMLLIIPRQNGAARRKCSCAQ</sequence>
<organism evidence="1 2">
    <name type="scientific">Sphingobium yanoikuyae</name>
    <name type="common">Sphingomonas yanoikuyae</name>
    <dbReference type="NCBI Taxonomy" id="13690"/>
    <lineage>
        <taxon>Bacteria</taxon>
        <taxon>Pseudomonadati</taxon>
        <taxon>Pseudomonadota</taxon>
        <taxon>Alphaproteobacteria</taxon>
        <taxon>Sphingomonadales</taxon>
        <taxon>Sphingomonadaceae</taxon>
        <taxon>Sphingobium</taxon>
    </lineage>
</organism>
<dbReference type="EMBL" id="CP033230">
    <property type="protein sequence ID" value="AYO80093.1"/>
    <property type="molecule type" value="Genomic_DNA"/>
</dbReference>
<gene>
    <name evidence="1" type="ORF">EBF16_26440</name>
</gene>
<reference evidence="1 2" key="1">
    <citation type="submission" date="2018-10" db="EMBL/GenBank/DDBJ databases">
        <title>Characterization and genome analysis of a novel bacterium Sphingobium yanoikuyae SJTF8 capable of degrading PAHs.</title>
        <authorList>
            <person name="Yin C."/>
            <person name="Xiong W."/>
            <person name="Liang R."/>
        </authorList>
    </citation>
    <scope>NUCLEOTIDE SEQUENCE [LARGE SCALE GENOMIC DNA]</scope>
    <source>
        <strain evidence="1 2">SJTF8</strain>
    </source>
</reference>